<dbReference type="InterPro" id="IPR006076">
    <property type="entry name" value="FAD-dep_OxRdtase"/>
</dbReference>
<evidence type="ECO:0000256" key="1">
    <source>
        <dbReference type="ARBA" id="ARBA00023002"/>
    </source>
</evidence>
<keyword evidence="1" id="KW-0560">Oxidoreductase</keyword>
<evidence type="ECO:0000259" key="2">
    <source>
        <dbReference type="Pfam" id="PF01266"/>
    </source>
</evidence>
<proteinExistence type="predicted"/>
<dbReference type="SUPFAM" id="SSF51905">
    <property type="entry name" value="FAD/NAD(P)-binding domain"/>
    <property type="match status" value="1"/>
</dbReference>
<accession>A0A1I2BM92</accession>
<dbReference type="GO" id="GO:0016491">
    <property type="term" value="F:oxidoreductase activity"/>
    <property type="evidence" value="ECO:0007669"/>
    <property type="project" value="UniProtKB-KW"/>
</dbReference>
<dbReference type="Gene3D" id="3.30.9.10">
    <property type="entry name" value="D-Amino Acid Oxidase, subunit A, domain 2"/>
    <property type="match status" value="1"/>
</dbReference>
<sequence length="427" mass="46094">MPADSSFVYDVAIIGGGIVAHQIALQLLARGQRIALIDDGPPGGRQAASFGNAGWLSSHSVMPPAYPGVWKQIPRWLLDPLGPLTVRMPQALRATPWLLNYLRAASTPEKVRRTAAALRTLLKDAPALHAAVADQVGAQDLIDAHSGLLHAFPDRAFYERSRFGWDVRRSLGIEVQELDAPALHALEPYLSRDYRFGLFVPEAGRCRQPAAYVQRIAAHLDAHGLQRVTAQARGFDLRNGRLAAVRTTQGAIACRQAVVAAGIGSRGLADALGDRLPLESERGYHAMVLGEGLRGPQVPVMLEDRKVIVHQMQHGVRCAGQVEIAGTRAAPRWQRADVVRLHLLAAFPTLCADRPDAATDQWLGHRPSTYDGLPAIGPSPRCPQVVYACGHGHVGLVGSARTGRVVAQLLTGEATDIDLAPFSLQRF</sequence>
<organism evidence="3 4">
    <name type="scientific">Paracidovorax wautersii</name>
    <dbReference type="NCBI Taxonomy" id="1177982"/>
    <lineage>
        <taxon>Bacteria</taxon>
        <taxon>Pseudomonadati</taxon>
        <taxon>Pseudomonadota</taxon>
        <taxon>Betaproteobacteria</taxon>
        <taxon>Burkholderiales</taxon>
        <taxon>Comamonadaceae</taxon>
        <taxon>Paracidovorax</taxon>
    </lineage>
</organism>
<evidence type="ECO:0000313" key="3">
    <source>
        <dbReference type="EMBL" id="SFE57037.1"/>
    </source>
</evidence>
<dbReference type="EMBL" id="FONX01000003">
    <property type="protein sequence ID" value="SFE57037.1"/>
    <property type="molecule type" value="Genomic_DNA"/>
</dbReference>
<dbReference type="GO" id="GO:0005737">
    <property type="term" value="C:cytoplasm"/>
    <property type="evidence" value="ECO:0007669"/>
    <property type="project" value="TreeGrafter"/>
</dbReference>
<dbReference type="Proteomes" id="UP000199119">
    <property type="component" value="Unassembled WGS sequence"/>
</dbReference>
<evidence type="ECO:0000313" key="4">
    <source>
        <dbReference type="Proteomes" id="UP000199119"/>
    </source>
</evidence>
<feature type="domain" description="FAD dependent oxidoreductase" evidence="2">
    <location>
        <begin position="10"/>
        <end position="409"/>
    </location>
</feature>
<reference evidence="4" key="1">
    <citation type="submission" date="2016-10" db="EMBL/GenBank/DDBJ databases">
        <authorList>
            <person name="Varghese N."/>
            <person name="Submissions S."/>
        </authorList>
    </citation>
    <scope>NUCLEOTIDE SEQUENCE [LARGE SCALE GENOMIC DNA]</scope>
    <source>
        <strain evidence="4">DSM 27981</strain>
    </source>
</reference>
<dbReference type="Pfam" id="PF01266">
    <property type="entry name" value="DAO"/>
    <property type="match status" value="1"/>
</dbReference>
<dbReference type="PANTHER" id="PTHR13847:SF289">
    <property type="entry name" value="GLYCINE OXIDASE"/>
    <property type="match status" value="1"/>
</dbReference>
<dbReference type="STRING" id="1177982.SAMN04489711_10368"/>
<dbReference type="Gene3D" id="3.50.50.60">
    <property type="entry name" value="FAD/NAD(P)-binding domain"/>
    <property type="match status" value="2"/>
</dbReference>
<gene>
    <name evidence="3" type="ORF">SAMN04489711_10368</name>
</gene>
<dbReference type="PANTHER" id="PTHR13847">
    <property type="entry name" value="SARCOSINE DEHYDROGENASE-RELATED"/>
    <property type="match status" value="1"/>
</dbReference>
<dbReference type="AlphaFoldDB" id="A0A1I2BM92"/>
<protein>
    <submittedName>
        <fullName evidence="3">D-amino-acid dehydrogenase</fullName>
    </submittedName>
</protein>
<dbReference type="SUPFAM" id="SSF54373">
    <property type="entry name" value="FAD-linked reductases, C-terminal domain"/>
    <property type="match status" value="1"/>
</dbReference>
<name>A0A1I2BM92_9BURK</name>
<keyword evidence="4" id="KW-1185">Reference proteome</keyword>
<dbReference type="RefSeq" id="WP_092938301.1">
    <property type="nucleotide sequence ID" value="NZ_FONX01000003.1"/>
</dbReference>
<dbReference type="InterPro" id="IPR036188">
    <property type="entry name" value="FAD/NAD-bd_sf"/>
</dbReference>
<dbReference type="OrthoDB" id="18526at2"/>